<evidence type="ECO:0000313" key="11">
    <source>
        <dbReference type="Proteomes" id="UP000032336"/>
    </source>
</evidence>
<keyword evidence="2" id="KW-0902">Two-component regulatory system</keyword>
<gene>
    <name evidence="10" type="primary">tcrX</name>
    <name evidence="10" type="ORF">FEAC_01370</name>
</gene>
<evidence type="ECO:0000256" key="6">
    <source>
        <dbReference type="PROSITE-ProRule" id="PRU00169"/>
    </source>
</evidence>
<dbReference type="STRING" id="1121877.FEAC_01370"/>
<protein>
    <submittedName>
        <fullName evidence="10">Putative transcriptional regulatory protein TcrX</fullName>
    </submittedName>
</protein>
<dbReference type="InterPro" id="IPR016032">
    <property type="entry name" value="Sig_transdc_resp-reg_C-effctor"/>
</dbReference>
<dbReference type="Pfam" id="PF00072">
    <property type="entry name" value="Response_reg"/>
    <property type="match status" value="1"/>
</dbReference>
<feature type="modified residue" description="4-aspartylphosphate" evidence="6">
    <location>
        <position position="62"/>
    </location>
</feature>
<dbReference type="Gene3D" id="1.10.10.10">
    <property type="entry name" value="Winged helix-like DNA-binding domain superfamily/Winged helix DNA-binding domain"/>
    <property type="match status" value="1"/>
</dbReference>
<name>A0A0D8FY53_9ACTN</name>
<dbReference type="Gene3D" id="6.10.250.690">
    <property type="match status" value="1"/>
</dbReference>
<dbReference type="GO" id="GO:0000976">
    <property type="term" value="F:transcription cis-regulatory region binding"/>
    <property type="evidence" value="ECO:0007669"/>
    <property type="project" value="TreeGrafter"/>
</dbReference>
<feature type="DNA-binding region" description="OmpR/PhoB-type" evidence="7">
    <location>
        <begin position="137"/>
        <end position="234"/>
    </location>
</feature>
<dbReference type="PANTHER" id="PTHR48111">
    <property type="entry name" value="REGULATOR OF RPOS"/>
    <property type="match status" value="1"/>
</dbReference>
<keyword evidence="1 6" id="KW-0597">Phosphoprotein</keyword>
<dbReference type="PROSITE" id="PS50110">
    <property type="entry name" value="RESPONSE_REGULATORY"/>
    <property type="match status" value="1"/>
</dbReference>
<dbReference type="PANTHER" id="PTHR48111:SF28">
    <property type="entry name" value="TRANSCRIPTIONAL REGULATORY PROTEIN TCRX-RELATED"/>
    <property type="match status" value="1"/>
</dbReference>
<dbReference type="Pfam" id="PF00486">
    <property type="entry name" value="Trans_reg_C"/>
    <property type="match status" value="1"/>
</dbReference>
<dbReference type="SUPFAM" id="SSF46894">
    <property type="entry name" value="C-terminal effector domain of the bipartite response regulators"/>
    <property type="match status" value="1"/>
</dbReference>
<feature type="domain" description="Response regulatory" evidence="8">
    <location>
        <begin position="13"/>
        <end position="127"/>
    </location>
</feature>
<dbReference type="Proteomes" id="UP000032336">
    <property type="component" value="Unassembled WGS sequence"/>
</dbReference>
<evidence type="ECO:0000256" key="4">
    <source>
        <dbReference type="ARBA" id="ARBA00023125"/>
    </source>
</evidence>
<evidence type="ECO:0000256" key="7">
    <source>
        <dbReference type="PROSITE-ProRule" id="PRU01091"/>
    </source>
</evidence>
<dbReference type="PROSITE" id="PS51755">
    <property type="entry name" value="OMPR_PHOB"/>
    <property type="match status" value="1"/>
</dbReference>
<dbReference type="InterPro" id="IPR001867">
    <property type="entry name" value="OmpR/PhoB-type_DNA-bd"/>
</dbReference>
<dbReference type="Gene3D" id="3.40.50.2300">
    <property type="match status" value="1"/>
</dbReference>
<dbReference type="GO" id="GO:0032993">
    <property type="term" value="C:protein-DNA complex"/>
    <property type="evidence" value="ECO:0007669"/>
    <property type="project" value="TreeGrafter"/>
</dbReference>
<accession>A0A0D8FY53</accession>
<evidence type="ECO:0000256" key="5">
    <source>
        <dbReference type="ARBA" id="ARBA00023163"/>
    </source>
</evidence>
<dbReference type="SMART" id="SM00448">
    <property type="entry name" value="REC"/>
    <property type="match status" value="1"/>
</dbReference>
<keyword evidence="3" id="KW-0805">Transcription regulation</keyword>
<comment type="caution">
    <text evidence="10">The sequence shown here is derived from an EMBL/GenBank/DDBJ whole genome shotgun (WGS) entry which is preliminary data.</text>
</comment>
<dbReference type="eggNOG" id="COG0745">
    <property type="taxonomic scope" value="Bacteria"/>
</dbReference>
<evidence type="ECO:0000256" key="3">
    <source>
        <dbReference type="ARBA" id="ARBA00023015"/>
    </source>
</evidence>
<organism evidence="10 11">
    <name type="scientific">Ferrimicrobium acidiphilum DSM 19497</name>
    <dbReference type="NCBI Taxonomy" id="1121877"/>
    <lineage>
        <taxon>Bacteria</taxon>
        <taxon>Bacillati</taxon>
        <taxon>Actinomycetota</taxon>
        <taxon>Acidimicrobiia</taxon>
        <taxon>Acidimicrobiales</taxon>
        <taxon>Acidimicrobiaceae</taxon>
        <taxon>Ferrimicrobium</taxon>
    </lineage>
</organism>
<dbReference type="RefSeq" id="WP_035388077.1">
    <property type="nucleotide sequence ID" value="NZ_JQKF01000001.1"/>
</dbReference>
<evidence type="ECO:0000256" key="1">
    <source>
        <dbReference type="ARBA" id="ARBA00022553"/>
    </source>
</evidence>
<dbReference type="InterPro" id="IPR036388">
    <property type="entry name" value="WH-like_DNA-bd_sf"/>
</dbReference>
<dbReference type="AlphaFoldDB" id="A0A0D8FY53"/>
<keyword evidence="5" id="KW-0804">Transcription</keyword>
<dbReference type="GO" id="GO:0005829">
    <property type="term" value="C:cytosol"/>
    <property type="evidence" value="ECO:0007669"/>
    <property type="project" value="TreeGrafter"/>
</dbReference>
<dbReference type="InterPro" id="IPR001789">
    <property type="entry name" value="Sig_transdc_resp-reg_receiver"/>
</dbReference>
<feature type="domain" description="OmpR/PhoB-type" evidence="9">
    <location>
        <begin position="137"/>
        <end position="234"/>
    </location>
</feature>
<dbReference type="OrthoDB" id="5242462at2"/>
<dbReference type="InterPro" id="IPR039420">
    <property type="entry name" value="WalR-like"/>
</dbReference>
<dbReference type="GO" id="GO:0006355">
    <property type="term" value="P:regulation of DNA-templated transcription"/>
    <property type="evidence" value="ECO:0007669"/>
    <property type="project" value="InterPro"/>
</dbReference>
<dbReference type="SUPFAM" id="SSF52172">
    <property type="entry name" value="CheY-like"/>
    <property type="match status" value="1"/>
</dbReference>
<dbReference type="SMART" id="SM00862">
    <property type="entry name" value="Trans_reg_C"/>
    <property type="match status" value="1"/>
</dbReference>
<keyword evidence="11" id="KW-1185">Reference proteome</keyword>
<dbReference type="FunFam" id="3.40.50.2300:FF:000001">
    <property type="entry name" value="DNA-binding response regulator PhoB"/>
    <property type="match status" value="1"/>
</dbReference>
<sequence>MTSTQGRPSKDKRILVVDDELPITELLQMALNFEGYDVGVAASGREALELTKTFRPDAIVLDVMMPGLDGFQVVKRLREERDGTPILFLTARDSVEDRVEGLRLGSDDYLTKPFSLAELTARIEAVLRRSGGGTTESSRQTFHDLTLDDETHEVLRAGKLVELTATEFKLLRFLMLNANKVVSKTQILDHVWEYDFGGDANIVETYISYLRKKLDQFGPPMIKTIRGVGYSLRAPEIREP</sequence>
<evidence type="ECO:0000259" key="8">
    <source>
        <dbReference type="PROSITE" id="PS50110"/>
    </source>
</evidence>
<dbReference type="EMBL" id="JXUW01000001">
    <property type="protein sequence ID" value="KJE78145.1"/>
    <property type="molecule type" value="Genomic_DNA"/>
</dbReference>
<evidence type="ECO:0000313" key="10">
    <source>
        <dbReference type="EMBL" id="KJE78145.1"/>
    </source>
</evidence>
<dbReference type="GeneID" id="78371493"/>
<keyword evidence="4 7" id="KW-0238">DNA-binding</keyword>
<reference evidence="10 11" key="1">
    <citation type="submission" date="2015-01" db="EMBL/GenBank/DDBJ databases">
        <title>Draft genome of the acidophilic iron oxidizer Ferrimicrobium acidiphilum strain T23.</title>
        <authorList>
            <person name="Poehlein A."/>
            <person name="Eisen S."/>
            <person name="Schloemann M."/>
            <person name="Johnson B.D."/>
            <person name="Daniel R."/>
            <person name="Muehling M."/>
        </authorList>
    </citation>
    <scope>NUCLEOTIDE SEQUENCE [LARGE SCALE GENOMIC DNA]</scope>
    <source>
        <strain evidence="10 11">T23</strain>
    </source>
</reference>
<dbReference type="CDD" id="cd00383">
    <property type="entry name" value="trans_reg_C"/>
    <property type="match status" value="1"/>
</dbReference>
<evidence type="ECO:0000259" key="9">
    <source>
        <dbReference type="PROSITE" id="PS51755"/>
    </source>
</evidence>
<evidence type="ECO:0000256" key="2">
    <source>
        <dbReference type="ARBA" id="ARBA00023012"/>
    </source>
</evidence>
<proteinExistence type="predicted"/>
<dbReference type="GO" id="GO:0000156">
    <property type="term" value="F:phosphorelay response regulator activity"/>
    <property type="evidence" value="ECO:0007669"/>
    <property type="project" value="TreeGrafter"/>
</dbReference>
<dbReference type="FunFam" id="1.10.10.10:FF:000005">
    <property type="entry name" value="Two-component system response regulator"/>
    <property type="match status" value="1"/>
</dbReference>
<dbReference type="InterPro" id="IPR011006">
    <property type="entry name" value="CheY-like_superfamily"/>
</dbReference>